<feature type="domain" description="Glycosyltransferase subfamily 4-like N-terminal" evidence="2">
    <location>
        <begin position="15"/>
        <end position="176"/>
    </location>
</feature>
<dbReference type="EMBL" id="CP003282">
    <property type="protein sequence ID" value="AFG36201.1"/>
    <property type="molecule type" value="Genomic_DNA"/>
</dbReference>
<dbReference type="PANTHER" id="PTHR45947:SF3">
    <property type="entry name" value="SULFOQUINOVOSYL TRANSFERASE SQD2"/>
    <property type="match status" value="1"/>
</dbReference>
<dbReference type="eggNOG" id="COG0438">
    <property type="taxonomic scope" value="Bacteria"/>
</dbReference>
<dbReference type="SUPFAM" id="SSF53756">
    <property type="entry name" value="UDP-Glycosyltransferase/glycogen phosphorylase"/>
    <property type="match status" value="1"/>
</dbReference>
<evidence type="ECO:0000313" key="4">
    <source>
        <dbReference type="Proteomes" id="UP000007383"/>
    </source>
</evidence>
<name>H9UFA8_SPIAZ</name>
<keyword evidence="3" id="KW-0808">Transferase</keyword>
<dbReference type="Proteomes" id="UP000007383">
    <property type="component" value="Chromosome"/>
</dbReference>
<dbReference type="OrthoDB" id="9802525at2"/>
<sequence>MTIAVFSDTYLPSHNGVVTSLRQQCADLTAAGVRVVLVVPAAPGSDSGWPAAAVISVPSVRLSRDGQIRLGLPLPGRLLRKLRGFGITAVHTHTEFSLGLLGRWAASRLSVPWLHTCHTDWDSYRHYLPWLGRHLPIGMLQHRFLKPARCCLVPSAKAAQLVSRRYPTERIRVIPNRIAGYPGHPAPRQQLCSRYGIPVDARIILYAGRIAPEKRVLQLCRALAPHLQAEDGPWLVFAGGGPQLPQLRAEIRRRGIGSRTVCTGWQPHEVMLDWYRTARVFCTVSLSEMHPMTVIEAAQAGLPIVARRDPAIQPGLDAAADRVFAAVNPDAGIETGITGTPDGTVSAGIAGTDGQDEPDWPQGVRPWACIDDEQAAVAARALCGDLSTECWEFARLVSLAYADNGRAAGTLLLAALREALVDRDQAVGECR</sequence>
<dbReference type="AlphaFoldDB" id="H9UFA8"/>
<dbReference type="InterPro" id="IPR001296">
    <property type="entry name" value="Glyco_trans_1"/>
</dbReference>
<dbReference type="PANTHER" id="PTHR45947">
    <property type="entry name" value="SULFOQUINOVOSYL TRANSFERASE SQD2"/>
    <property type="match status" value="1"/>
</dbReference>
<dbReference type="GO" id="GO:0016758">
    <property type="term" value="F:hexosyltransferase activity"/>
    <property type="evidence" value="ECO:0007669"/>
    <property type="project" value="TreeGrafter"/>
</dbReference>
<dbReference type="KEGG" id="sfc:Spiaf_0092"/>
<evidence type="ECO:0000313" key="3">
    <source>
        <dbReference type="EMBL" id="AFG36201.1"/>
    </source>
</evidence>
<dbReference type="STRING" id="889378.Spiaf_0092"/>
<dbReference type="Pfam" id="PF00534">
    <property type="entry name" value="Glycos_transf_1"/>
    <property type="match status" value="1"/>
</dbReference>
<keyword evidence="4" id="KW-1185">Reference proteome</keyword>
<dbReference type="HOGENOM" id="CLU_636013_0_0_12"/>
<dbReference type="InterPro" id="IPR028098">
    <property type="entry name" value="Glyco_trans_4-like_N"/>
</dbReference>
<feature type="domain" description="Glycosyl transferase family 1" evidence="1">
    <location>
        <begin position="195"/>
        <end position="310"/>
    </location>
</feature>
<reference evidence="4" key="1">
    <citation type="journal article" date="2013" name="Stand. Genomic Sci.">
        <title>Complete genome sequence of the halophilic bacterium Spirochaeta africana type strain (Z-7692(T)) from the alkaline Lake Magadi in the East African Rift.</title>
        <authorList>
            <person name="Liolos K."/>
            <person name="Abt B."/>
            <person name="Scheuner C."/>
            <person name="Teshima H."/>
            <person name="Held B."/>
            <person name="Lapidus A."/>
            <person name="Nolan M."/>
            <person name="Lucas S."/>
            <person name="Deshpande S."/>
            <person name="Cheng J.F."/>
            <person name="Tapia R."/>
            <person name="Goodwin L.A."/>
            <person name="Pitluck S."/>
            <person name="Pagani I."/>
            <person name="Ivanova N."/>
            <person name="Mavromatis K."/>
            <person name="Mikhailova N."/>
            <person name="Huntemann M."/>
            <person name="Pati A."/>
            <person name="Chen A."/>
            <person name="Palaniappan K."/>
            <person name="Land M."/>
            <person name="Rohde M."/>
            <person name="Tindall B.J."/>
            <person name="Detter J.C."/>
            <person name="Goker M."/>
            <person name="Bristow J."/>
            <person name="Eisen J.A."/>
            <person name="Markowitz V."/>
            <person name="Hugenholtz P."/>
            <person name="Woyke T."/>
            <person name="Klenk H.P."/>
            <person name="Kyrpides N.C."/>
        </authorList>
    </citation>
    <scope>NUCLEOTIDE SEQUENCE</scope>
    <source>
        <strain evidence="4">ATCC 700263 / DSM 8902 / Z-7692</strain>
    </source>
</reference>
<organism evidence="3 4">
    <name type="scientific">Spirochaeta africana (strain ATCC 700263 / DSM 8902 / Z-7692)</name>
    <dbReference type="NCBI Taxonomy" id="889378"/>
    <lineage>
        <taxon>Bacteria</taxon>
        <taxon>Pseudomonadati</taxon>
        <taxon>Spirochaetota</taxon>
        <taxon>Spirochaetia</taxon>
        <taxon>Spirochaetales</taxon>
        <taxon>Spirochaetaceae</taxon>
        <taxon>Spirochaeta</taxon>
    </lineage>
</organism>
<gene>
    <name evidence="3" type="ordered locus">Spiaf_0092</name>
</gene>
<dbReference type="RefSeq" id="WP_014454199.1">
    <property type="nucleotide sequence ID" value="NC_017098.1"/>
</dbReference>
<evidence type="ECO:0000259" key="2">
    <source>
        <dbReference type="Pfam" id="PF13439"/>
    </source>
</evidence>
<dbReference type="InterPro" id="IPR050194">
    <property type="entry name" value="Glycosyltransferase_grp1"/>
</dbReference>
<evidence type="ECO:0000259" key="1">
    <source>
        <dbReference type="Pfam" id="PF00534"/>
    </source>
</evidence>
<dbReference type="Pfam" id="PF13439">
    <property type="entry name" value="Glyco_transf_4"/>
    <property type="match status" value="1"/>
</dbReference>
<proteinExistence type="predicted"/>
<protein>
    <submittedName>
        <fullName evidence="3">Glycosyltransferase</fullName>
    </submittedName>
</protein>
<accession>H9UFA8</accession>
<dbReference type="Gene3D" id="3.40.50.2000">
    <property type="entry name" value="Glycogen Phosphorylase B"/>
    <property type="match status" value="2"/>
</dbReference>